<dbReference type="RefSeq" id="WP_060931400.1">
    <property type="nucleotide sequence ID" value="NZ_KQ959833.1"/>
</dbReference>
<organism evidence="2 3">
    <name type="scientific">Lachnoanaerobaculum saburreum</name>
    <dbReference type="NCBI Taxonomy" id="467210"/>
    <lineage>
        <taxon>Bacteria</taxon>
        <taxon>Bacillati</taxon>
        <taxon>Bacillota</taxon>
        <taxon>Clostridia</taxon>
        <taxon>Lachnospirales</taxon>
        <taxon>Lachnospiraceae</taxon>
        <taxon>Lachnoanaerobaculum</taxon>
    </lineage>
</organism>
<evidence type="ECO:0000313" key="3">
    <source>
        <dbReference type="Proteomes" id="UP000070394"/>
    </source>
</evidence>
<dbReference type="OrthoDB" id="2227983at2"/>
<reference evidence="3" key="1">
    <citation type="submission" date="2016-01" db="EMBL/GenBank/DDBJ databases">
        <authorList>
            <person name="Mitreva M."/>
            <person name="Pepin K.H."/>
            <person name="Mihindukulasuriya K.A."/>
            <person name="Fulton R."/>
            <person name="Fronick C."/>
            <person name="O'Laughlin M."/>
            <person name="Miner T."/>
            <person name="Herter B."/>
            <person name="Rosa B.A."/>
            <person name="Cordes M."/>
            <person name="Tomlinson C."/>
            <person name="Wollam A."/>
            <person name="Palsikar V.B."/>
            <person name="Mardis E.R."/>
            <person name="Wilson R.K."/>
        </authorList>
    </citation>
    <scope>NUCLEOTIDE SEQUENCE [LARGE SCALE GENOMIC DNA]</scope>
    <source>
        <strain evidence="3">DNF00896</strain>
    </source>
</reference>
<evidence type="ECO:0000256" key="1">
    <source>
        <dbReference type="SAM" id="MobiDB-lite"/>
    </source>
</evidence>
<gene>
    <name evidence="2" type="ORF">HMPREF1866_01682</name>
</gene>
<feature type="region of interest" description="Disordered" evidence="1">
    <location>
        <begin position="32"/>
        <end position="80"/>
    </location>
</feature>
<comment type="caution">
    <text evidence="2">The sequence shown here is derived from an EMBL/GenBank/DDBJ whole genome shotgun (WGS) entry which is preliminary data.</text>
</comment>
<dbReference type="EMBL" id="LSDA01000099">
    <property type="protein sequence ID" value="KXB56772.1"/>
    <property type="molecule type" value="Genomic_DNA"/>
</dbReference>
<proteinExistence type="predicted"/>
<protein>
    <submittedName>
        <fullName evidence="2">Uncharacterized protein</fullName>
    </submittedName>
</protein>
<sequence>MKKEEWVDYFQQINGRKPTPQEFTTAMKAGEFDSVTGSGNGLQENQYNSVQKQQNNAQNTSTVNTQPQPVYQQTNTQAIF</sequence>
<feature type="compositionally biased region" description="Polar residues" evidence="1">
    <location>
        <begin position="35"/>
        <end position="80"/>
    </location>
</feature>
<accession>A0A133ZMY3</accession>
<dbReference type="AlphaFoldDB" id="A0A133ZMY3"/>
<keyword evidence="3" id="KW-1185">Reference proteome</keyword>
<evidence type="ECO:0000313" key="2">
    <source>
        <dbReference type="EMBL" id="KXB56772.1"/>
    </source>
</evidence>
<dbReference type="Proteomes" id="UP000070394">
    <property type="component" value="Unassembled WGS sequence"/>
</dbReference>
<dbReference type="PATRIC" id="fig|467210.3.peg.1668"/>
<name>A0A133ZMY3_9FIRM</name>